<dbReference type="UniPathway" id="UPA00219"/>
<dbReference type="InterPro" id="IPR012338">
    <property type="entry name" value="Beta-lactam/transpept-like"/>
</dbReference>
<dbReference type="InterPro" id="IPR001460">
    <property type="entry name" value="PCN-bd_Tpept"/>
</dbReference>
<organism evidence="19 20">
    <name type="scientific">Pannonibacter indicus</name>
    <dbReference type="NCBI Taxonomy" id="466044"/>
    <lineage>
        <taxon>Bacteria</taxon>
        <taxon>Pseudomonadati</taxon>
        <taxon>Pseudomonadota</taxon>
        <taxon>Alphaproteobacteria</taxon>
        <taxon>Hyphomicrobiales</taxon>
        <taxon>Stappiaceae</taxon>
        <taxon>Pannonibacter</taxon>
    </lineage>
</organism>
<dbReference type="PANTHER" id="PTHR32282:SF33">
    <property type="entry name" value="PEPTIDOGLYCAN GLYCOSYLTRANSFERASE"/>
    <property type="match status" value="1"/>
</dbReference>
<evidence type="ECO:0000256" key="16">
    <source>
        <dbReference type="SAM" id="Phobius"/>
    </source>
</evidence>
<evidence type="ECO:0000313" key="19">
    <source>
        <dbReference type="EMBL" id="CUB01038.1"/>
    </source>
</evidence>
<comment type="similarity">
    <text evidence="3">In the N-terminal section; belongs to the glycosyltransferase 51 family.</text>
</comment>
<evidence type="ECO:0000256" key="10">
    <source>
        <dbReference type="ARBA" id="ARBA00022984"/>
    </source>
</evidence>
<dbReference type="GO" id="GO:0008955">
    <property type="term" value="F:peptidoglycan glycosyltransferase activity"/>
    <property type="evidence" value="ECO:0007669"/>
    <property type="project" value="UniProtKB-EC"/>
</dbReference>
<keyword evidence="16" id="KW-0472">Membrane</keyword>
<comment type="catalytic activity">
    <reaction evidence="14">
        <text>[GlcNAc-(1-&gt;4)-Mur2Ac(oyl-L-Ala-gamma-D-Glu-L-Lys-D-Ala-D-Ala)](n)-di-trans,octa-cis-undecaprenyl diphosphate + beta-D-GlcNAc-(1-&gt;4)-Mur2Ac(oyl-L-Ala-gamma-D-Glu-L-Lys-D-Ala-D-Ala)-di-trans,octa-cis-undecaprenyl diphosphate = [GlcNAc-(1-&gt;4)-Mur2Ac(oyl-L-Ala-gamma-D-Glu-L-Lys-D-Ala-D-Ala)](n+1)-di-trans,octa-cis-undecaprenyl diphosphate + di-trans,octa-cis-undecaprenyl diphosphate + H(+)</text>
        <dbReference type="Rhea" id="RHEA:23708"/>
        <dbReference type="Rhea" id="RHEA-COMP:9602"/>
        <dbReference type="Rhea" id="RHEA-COMP:9603"/>
        <dbReference type="ChEBI" id="CHEBI:15378"/>
        <dbReference type="ChEBI" id="CHEBI:58405"/>
        <dbReference type="ChEBI" id="CHEBI:60033"/>
        <dbReference type="ChEBI" id="CHEBI:78435"/>
        <dbReference type="EC" id="2.4.99.28"/>
    </reaction>
</comment>
<gene>
    <name evidence="19" type="ORF">Ga0061067_12615</name>
</gene>
<evidence type="ECO:0000256" key="15">
    <source>
        <dbReference type="SAM" id="MobiDB-lite"/>
    </source>
</evidence>
<feature type="domain" description="Glycosyl transferase family 51" evidence="18">
    <location>
        <begin position="179"/>
        <end position="341"/>
    </location>
</feature>
<dbReference type="GO" id="GO:0006508">
    <property type="term" value="P:proteolysis"/>
    <property type="evidence" value="ECO:0007669"/>
    <property type="project" value="UniProtKB-KW"/>
</dbReference>
<dbReference type="InterPro" id="IPR023346">
    <property type="entry name" value="Lysozyme-like_dom_sf"/>
</dbReference>
<evidence type="ECO:0000256" key="5">
    <source>
        <dbReference type="ARBA" id="ARBA00022670"/>
    </source>
</evidence>
<dbReference type="Gene3D" id="1.10.3810.10">
    <property type="entry name" value="Biosynthetic peptidoglycan transglycosylase-like"/>
    <property type="match status" value="1"/>
</dbReference>
<dbReference type="GO" id="GO:0009002">
    <property type="term" value="F:serine-type D-Ala-D-Ala carboxypeptidase activity"/>
    <property type="evidence" value="ECO:0007669"/>
    <property type="project" value="UniProtKB-EC"/>
</dbReference>
<evidence type="ECO:0000256" key="7">
    <source>
        <dbReference type="ARBA" id="ARBA00022679"/>
    </source>
</evidence>
<dbReference type="GO" id="GO:0009252">
    <property type="term" value="P:peptidoglycan biosynthetic process"/>
    <property type="evidence" value="ECO:0007669"/>
    <property type="project" value="UniProtKB-UniPathway"/>
</dbReference>
<evidence type="ECO:0000256" key="6">
    <source>
        <dbReference type="ARBA" id="ARBA00022676"/>
    </source>
</evidence>
<feature type="compositionally biased region" description="Low complexity" evidence="15">
    <location>
        <begin position="27"/>
        <end position="37"/>
    </location>
</feature>
<dbReference type="Pfam" id="PF00905">
    <property type="entry name" value="Transpeptidase"/>
    <property type="match status" value="1"/>
</dbReference>
<keyword evidence="8" id="KW-0378">Hydrolase</keyword>
<dbReference type="OrthoDB" id="9766909at2"/>
<dbReference type="GO" id="GO:0008658">
    <property type="term" value="F:penicillin binding"/>
    <property type="evidence" value="ECO:0007669"/>
    <property type="project" value="InterPro"/>
</dbReference>
<keyword evidence="16" id="KW-0812">Transmembrane</keyword>
<dbReference type="Proteomes" id="UP000183900">
    <property type="component" value="Unassembled WGS sequence"/>
</dbReference>
<feature type="compositionally biased region" description="Basic and acidic residues" evidence="15">
    <location>
        <begin position="38"/>
        <end position="50"/>
    </location>
</feature>
<dbReference type="AlphaFoldDB" id="A0A0K6ID98"/>
<evidence type="ECO:0000256" key="2">
    <source>
        <dbReference type="ARBA" id="ARBA00007090"/>
    </source>
</evidence>
<protein>
    <submittedName>
        <fullName evidence="19">Penicillin-binding protein, 1A family</fullName>
    </submittedName>
</protein>
<dbReference type="FunFam" id="1.10.3810.10:FF:000001">
    <property type="entry name" value="Penicillin-binding protein 1A"/>
    <property type="match status" value="1"/>
</dbReference>
<keyword evidence="4" id="KW-0121">Carboxypeptidase</keyword>
<keyword evidence="11" id="KW-0511">Multifunctional enzyme</keyword>
<keyword evidence="6" id="KW-0328">Glycosyltransferase</keyword>
<dbReference type="EMBL" id="CYHE01000026">
    <property type="protein sequence ID" value="CUB01038.1"/>
    <property type="molecule type" value="Genomic_DNA"/>
</dbReference>
<evidence type="ECO:0000256" key="12">
    <source>
        <dbReference type="ARBA" id="ARBA00023316"/>
    </source>
</evidence>
<name>A0A0K6ID98_9HYPH</name>
<dbReference type="SUPFAM" id="SSF53955">
    <property type="entry name" value="Lysozyme-like"/>
    <property type="match status" value="1"/>
</dbReference>
<dbReference type="GO" id="GO:0008360">
    <property type="term" value="P:regulation of cell shape"/>
    <property type="evidence" value="ECO:0007669"/>
    <property type="project" value="UniProtKB-KW"/>
</dbReference>
<dbReference type="NCBIfam" id="TIGR02074">
    <property type="entry name" value="PBP_1a_fam"/>
    <property type="match status" value="1"/>
</dbReference>
<dbReference type="InterPro" id="IPR001264">
    <property type="entry name" value="Glyco_trans_51"/>
</dbReference>
<evidence type="ECO:0000256" key="9">
    <source>
        <dbReference type="ARBA" id="ARBA00022960"/>
    </source>
</evidence>
<proteinExistence type="inferred from homology"/>
<evidence type="ECO:0000259" key="17">
    <source>
        <dbReference type="Pfam" id="PF00905"/>
    </source>
</evidence>
<keyword evidence="12" id="KW-0961">Cell wall biogenesis/degradation</keyword>
<feature type="region of interest" description="Disordered" evidence="15">
    <location>
        <begin position="1"/>
        <end position="68"/>
    </location>
</feature>
<evidence type="ECO:0000256" key="14">
    <source>
        <dbReference type="ARBA" id="ARBA00049902"/>
    </source>
</evidence>
<dbReference type="InterPro" id="IPR050396">
    <property type="entry name" value="Glycosyltr_51/Transpeptidase"/>
</dbReference>
<evidence type="ECO:0000256" key="11">
    <source>
        <dbReference type="ARBA" id="ARBA00023268"/>
    </source>
</evidence>
<evidence type="ECO:0000256" key="1">
    <source>
        <dbReference type="ARBA" id="ARBA00004752"/>
    </source>
</evidence>
<evidence type="ECO:0000256" key="4">
    <source>
        <dbReference type="ARBA" id="ARBA00022645"/>
    </source>
</evidence>
<feature type="transmembrane region" description="Helical" evidence="16">
    <location>
        <begin position="117"/>
        <end position="140"/>
    </location>
</feature>
<keyword evidence="16" id="KW-1133">Transmembrane helix</keyword>
<keyword evidence="5" id="KW-0645">Protease</keyword>
<evidence type="ECO:0000259" key="18">
    <source>
        <dbReference type="Pfam" id="PF00912"/>
    </source>
</evidence>
<evidence type="ECO:0000256" key="13">
    <source>
        <dbReference type="ARBA" id="ARBA00034000"/>
    </source>
</evidence>
<dbReference type="SUPFAM" id="SSF56601">
    <property type="entry name" value="beta-lactamase/transpeptidase-like"/>
    <property type="match status" value="1"/>
</dbReference>
<comment type="pathway">
    <text evidence="1">Cell wall biogenesis; peptidoglycan biosynthesis.</text>
</comment>
<evidence type="ECO:0000256" key="3">
    <source>
        <dbReference type="ARBA" id="ARBA00007739"/>
    </source>
</evidence>
<accession>A0A0K6ID98</accession>
<dbReference type="InterPro" id="IPR036950">
    <property type="entry name" value="PBP_transglycosylase"/>
</dbReference>
<keyword evidence="10" id="KW-0573">Peptidoglycan synthesis</keyword>
<feature type="compositionally biased region" description="Polar residues" evidence="15">
    <location>
        <begin position="1"/>
        <end position="10"/>
    </location>
</feature>
<dbReference type="Pfam" id="PF00912">
    <property type="entry name" value="Transgly"/>
    <property type="match status" value="1"/>
</dbReference>
<reference evidence="20" key="1">
    <citation type="submission" date="2015-08" db="EMBL/GenBank/DDBJ databases">
        <authorList>
            <person name="Varghese N."/>
        </authorList>
    </citation>
    <scope>NUCLEOTIDE SEQUENCE [LARGE SCALE GENOMIC DNA]</scope>
    <source>
        <strain evidence="20">DSM 23407</strain>
    </source>
</reference>
<feature type="domain" description="Penicillin-binding protein transpeptidase" evidence="17">
    <location>
        <begin position="435"/>
        <end position="673"/>
    </location>
</feature>
<keyword evidence="9" id="KW-0133">Cell shape</keyword>
<dbReference type="PANTHER" id="PTHR32282">
    <property type="entry name" value="BINDING PROTEIN TRANSPEPTIDASE, PUTATIVE-RELATED"/>
    <property type="match status" value="1"/>
</dbReference>
<keyword evidence="20" id="KW-1185">Reference proteome</keyword>
<evidence type="ECO:0000256" key="8">
    <source>
        <dbReference type="ARBA" id="ARBA00022801"/>
    </source>
</evidence>
<evidence type="ECO:0000313" key="20">
    <source>
        <dbReference type="Proteomes" id="UP000183900"/>
    </source>
</evidence>
<sequence>MTSDQHNGNGSPPEYGSKPDMDSPSEAAAADAGQQDAVRAETHAPSEAEVHSVPSPPEEKPRQPFATRPRRSLPALLMSIDAWLDTALWRSWQAITDGWDAYSRFLRRFRARGLWRGLAELGSDGFTFGLLGFIILLTFAQPAFEATRVADWRTTDDFAVTFLDRFGKEVGRRGIVLNDTVPLDEIPDILIKATLATEDRRFFEHFGIDVLGTARAMVENLRARTVVQGGSSLTQQLAKNLFLSNERTLERKIKEAFLALWLEANLSKREILKLYLDRAYMGGGVFGVTAASEFYFRKNVRELTLAEAAMLAGLYKAPTKYAPHINLPAARARANEVLSNMVQAGFMTEGQVIGARRNPAVAVDRSREQAPDFYLDWAFNEVKRLARRYPALARDRIVTVRTTLDPALQREAEQSIDAIMRQFSEERRAREAAIVALVPDGAVRAMVGGRDYGASQFNRAVDALRQPGSAFKPFVYMTAFMNGYSKDSIVPDAPVSIGNWSPRNYSRGYAGAITLKEALTRSINTVPVRLSIALGRPKIIEMSYLMGISHELQNSTSLALGSSDVSVIDMAAAYSVFANGGYKATPYTILEVRSSSGTVIYDRAQNEPEPQRILPEEKVFEMNDILVNVVERGTGRRALLDGVVAAGKTGTTSAYRDAWFVGYTGNFTAAVWVGNDDFTGTNNVTGGTLPAMIWQRFMAYAHEGIEIQPIPGVDAAKVKPARQLAARPEVASTGSQPRILNSRSLAVITQIGDALAAIGQTASAAGVDSSGAAQP</sequence>
<dbReference type="Gene3D" id="3.40.710.10">
    <property type="entry name" value="DD-peptidase/beta-lactamase superfamily"/>
    <property type="match status" value="1"/>
</dbReference>
<keyword evidence="7" id="KW-0808">Transferase</keyword>
<dbReference type="GO" id="GO:0071555">
    <property type="term" value="P:cell wall organization"/>
    <property type="evidence" value="ECO:0007669"/>
    <property type="project" value="UniProtKB-KW"/>
</dbReference>
<dbReference type="GO" id="GO:0030288">
    <property type="term" value="C:outer membrane-bounded periplasmic space"/>
    <property type="evidence" value="ECO:0007669"/>
    <property type="project" value="TreeGrafter"/>
</dbReference>
<comment type="similarity">
    <text evidence="2">In the C-terminal section; belongs to the transpeptidase family.</text>
</comment>
<comment type="catalytic activity">
    <reaction evidence="13">
        <text>Preferential cleavage: (Ac)2-L-Lys-D-Ala-|-D-Ala. Also transpeptidation of peptidyl-alanyl moieties that are N-acyl substituents of D-alanine.</text>
        <dbReference type="EC" id="3.4.16.4"/>
    </reaction>
</comment>